<dbReference type="AlphaFoldDB" id="A0A9X4DGD6"/>
<protein>
    <submittedName>
        <fullName evidence="1">Uncharacterized protein</fullName>
    </submittedName>
</protein>
<evidence type="ECO:0000313" key="2">
    <source>
        <dbReference type="Proteomes" id="UP001150728"/>
    </source>
</evidence>
<proteinExistence type="predicted"/>
<name>A0A9X4DGD6_9PSED</name>
<organism evidence="1 2">
    <name type="scientific">Pseudomonas asiatica</name>
    <dbReference type="NCBI Taxonomy" id="2219225"/>
    <lineage>
        <taxon>Bacteria</taxon>
        <taxon>Pseudomonadati</taxon>
        <taxon>Pseudomonadota</taxon>
        <taxon>Gammaproteobacteria</taxon>
        <taxon>Pseudomonadales</taxon>
        <taxon>Pseudomonadaceae</taxon>
        <taxon>Pseudomonas</taxon>
    </lineage>
</organism>
<dbReference type="EMBL" id="JANIAM010000013">
    <property type="protein sequence ID" value="MDD2113494.1"/>
    <property type="molecule type" value="Genomic_DNA"/>
</dbReference>
<sequence>MSSVRSRGDIRLSGVVSGWPGFSVDAFPSRFVGFVAASIHTKTAVGPPEHECNGRLIFKPLKLGFELIAFRFSGLQGQDGTLVVFRMVGLVEVCQYPSRS</sequence>
<reference evidence="1" key="1">
    <citation type="submission" date="2022-07" db="EMBL/GenBank/DDBJ databases">
        <title>Multi-strain Analysis of Pseudomonas putida Reveals Metabolic and Genetic Diversity.</title>
        <authorList>
            <person name="Monk J.M."/>
        </authorList>
    </citation>
    <scope>NUCLEOTIDE SEQUENCE</scope>
    <source>
        <strain evidence="1">17633</strain>
    </source>
</reference>
<dbReference type="RefSeq" id="WP_135192709.1">
    <property type="nucleotide sequence ID" value="NZ_JANIAM010000013.1"/>
</dbReference>
<comment type="caution">
    <text evidence="1">The sequence shown here is derived from an EMBL/GenBank/DDBJ whole genome shotgun (WGS) entry which is preliminary data.</text>
</comment>
<dbReference type="Proteomes" id="UP001150728">
    <property type="component" value="Unassembled WGS sequence"/>
</dbReference>
<evidence type="ECO:0000313" key="1">
    <source>
        <dbReference type="EMBL" id="MDD2113494.1"/>
    </source>
</evidence>
<accession>A0A9X4DGD6</accession>
<gene>
    <name evidence="1" type="ORF">NP554_17100</name>
</gene>